<dbReference type="KEGG" id="dcm:NIES806_46710"/>
<protein>
    <submittedName>
        <fullName evidence="11">Cytochrome b6f complex subunit PetL</fullName>
    </submittedName>
</protein>
<comment type="subcellular location">
    <subcellularLocation>
        <location evidence="1">Membrane</location>
        <topology evidence="1">Single-pass membrane protein</topology>
    </subcellularLocation>
</comment>
<evidence type="ECO:0000256" key="6">
    <source>
        <dbReference type="ARBA" id="ARBA00023078"/>
    </source>
</evidence>
<evidence type="ECO:0000256" key="8">
    <source>
        <dbReference type="ARBA" id="ARBA00025197"/>
    </source>
</evidence>
<sequence>MAVVEYIVFLGVFMGVAVGLLFGLRGAKIL</sequence>
<dbReference type="EMBL" id="AP018316">
    <property type="protein sequence ID" value="BAZ88433.1"/>
    <property type="molecule type" value="Genomic_DNA"/>
</dbReference>
<accession>A0A1Z4VAL3</accession>
<dbReference type="InterPro" id="IPR007802">
    <property type="entry name" value="Cyt_b6/f_cplx_su6"/>
</dbReference>
<evidence type="ECO:0000256" key="5">
    <source>
        <dbReference type="ARBA" id="ARBA00022989"/>
    </source>
</evidence>
<proteinExistence type="predicted"/>
<dbReference type="GeneID" id="78015107"/>
<dbReference type="SUPFAM" id="SSF103436">
    <property type="entry name" value="PetL subunit of the cytochrome b6f complex"/>
    <property type="match status" value="1"/>
</dbReference>
<comment type="function">
    <text evidence="8">Component of the cytochrome b6-f complex, which mediates electron transfer between photosystem II (PSII) and photosystem I (PSI), cyclic electron flow around PSI, and state transitions. PetL is important for photoautotrophic growth as well as for electron transfer efficiency and stability of the cytochrome b6-f complex.</text>
</comment>
<keyword evidence="3 10" id="KW-0812">Transmembrane</keyword>
<evidence type="ECO:0000256" key="1">
    <source>
        <dbReference type="ARBA" id="ARBA00004167"/>
    </source>
</evidence>
<evidence type="ECO:0000256" key="9">
    <source>
        <dbReference type="ARBA" id="ARBA00025834"/>
    </source>
</evidence>
<reference evidence="11 12" key="1">
    <citation type="submission" date="2017-06" db="EMBL/GenBank/DDBJ databases">
        <title>Genome sequencing of cyanobaciteial culture collection at National Institute for Environmental Studies (NIES).</title>
        <authorList>
            <person name="Hirose Y."/>
            <person name="Shimura Y."/>
            <person name="Fujisawa T."/>
            <person name="Nakamura Y."/>
            <person name="Kawachi M."/>
        </authorList>
    </citation>
    <scope>NUCLEOTIDE SEQUENCE [LARGE SCALE GENOMIC DNA]</scope>
    <source>
        <strain evidence="11 12">NIES-806</strain>
    </source>
</reference>
<dbReference type="GO" id="GO:0016020">
    <property type="term" value="C:membrane"/>
    <property type="evidence" value="ECO:0007669"/>
    <property type="project" value="UniProtKB-SubCell"/>
</dbReference>
<feature type="transmembrane region" description="Helical" evidence="10">
    <location>
        <begin position="6"/>
        <end position="24"/>
    </location>
</feature>
<evidence type="ECO:0000313" key="11">
    <source>
        <dbReference type="EMBL" id="BAZ88433.1"/>
    </source>
</evidence>
<keyword evidence="4" id="KW-0249">Electron transport</keyword>
<dbReference type="AlphaFoldDB" id="A0A1Z4VAL3"/>
<evidence type="ECO:0000256" key="2">
    <source>
        <dbReference type="ARBA" id="ARBA00022448"/>
    </source>
</evidence>
<evidence type="ECO:0000256" key="10">
    <source>
        <dbReference type="SAM" id="Phobius"/>
    </source>
</evidence>
<evidence type="ECO:0000256" key="4">
    <source>
        <dbReference type="ARBA" id="ARBA00022982"/>
    </source>
</evidence>
<evidence type="ECO:0000256" key="3">
    <source>
        <dbReference type="ARBA" id="ARBA00022692"/>
    </source>
</evidence>
<evidence type="ECO:0000256" key="7">
    <source>
        <dbReference type="ARBA" id="ARBA00023136"/>
    </source>
</evidence>
<name>A0A1Z4VAL3_9CYAN</name>
<keyword evidence="6" id="KW-0793">Thylakoid</keyword>
<comment type="subunit">
    <text evidence="9">The 4 large subunits of the cytochrome b6-f complex are cytochrome b6, subunit IV (17 kDa polypeptide, PetD), cytochrome f and the Rieske protein, while the 4 small subunits are PetG, PetL, PetM and PetN. The complex functions as a dimer.</text>
</comment>
<dbReference type="Proteomes" id="UP000218702">
    <property type="component" value="Chromosome"/>
</dbReference>
<keyword evidence="2" id="KW-0813">Transport</keyword>
<dbReference type="GO" id="GO:0009055">
    <property type="term" value="F:electron transfer activity"/>
    <property type="evidence" value="ECO:0007669"/>
    <property type="project" value="InterPro"/>
</dbReference>
<dbReference type="RefSeq" id="WP_035081422.1">
    <property type="nucleotide sequence ID" value="NZ_AP018316.1"/>
</dbReference>
<dbReference type="NCBIfam" id="NF008824">
    <property type="entry name" value="PRK11874.1"/>
    <property type="match status" value="1"/>
</dbReference>
<keyword evidence="12" id="KW-1185">Reference proteome</keyword>
<evidence type="ECO:0000313" key="12">
    <source>
        <dbReference type="Proteomes" id="UP000218702"/>
    </source>
</evidence>
<keyword evidence="7 10" id="KW-0472">Membrane</keyword>
<dbReference type="GO" id="GO:0009512">
    <property type="term" value="C:cytochrome b6f complex"/>
    <property type="evidence" value="ECO:0007669"/>
    <property type="project" value="InterPro"/>
</dbReference>
<keyword evidence="5 10" id="KW-1133">Transmembrane helix</keyword>
<dbReference type="OrthoDB" id="490372at2"/>
<organism evidence="11 12">
    <name type="scientific">Dolichospermum compactum NIES-806</name>
    <dbReference type="NCBI Taxonomy" id="1973481"/>
    <lineage>
        <taxon>Bacteria</taxon>
        <taxon>Bacillati</taxon>
        <taxon>Cyanobacteriota</taxon>
        <taxon>Cyanophyceae</taxon>
        <taxon>Nostocales</taxon>
        <taxon>Aphanizomenonaceae</taxon>
        <taxon>Dolichospermum</taxon>
        <taxon>Dolichospermum compactum</taxon>
    </lineage>
</organism>
<dbReference type="Pfam" id="PF05115">
    <property type="entry name" value="PetL"/>
    <property type="match status" value="1"/>
</dbReference>
<gene>
    <name evidence="11" type="ORF">NIES806_46710</name>
</gene>